<protein>
    <submittedName>
        <fullName evidence="1">Uncharacterized protein</fullName>
    </submittedName>
</protein>
<reference evidence="1" key="1">
    <citation type="submission" date="2023-07" db="EMBL/GenBank/DDBJ databases">
        <title>Sorghum-associated microbial communities from plants grown in Nebraska, USA.</title>
        <authorList>
            <person name="Schachtman D."/>
        </authorList>
    </citation>
    <scope>NUCLEOTIDE SEQUENCE</scope>
    <source>
        <strain evidence="1">DS3315</strain>
    </source>
</reference>
<dbReference type="AlphaFoldDB" id="A0AAW8ESM9"/>
<evidence type="ECO:0000313" key="2">
    <source>
        <dbReference type="Proteomes" id="UP001224845"/>
    </source>
</evidence>
<name>A0AAW8ESM9_VARPD</name>
<accession>A0AAW8ESM9</accession>
<organism evidence="1 2">
    <name type="scientific">Variovorax paradoxus</name>
    <dbReference type="NCBI Taxonomy" id="34073"/>
    <lineage>
        <taxon>Bacteria</taxon>
        <taxon>Pseudomonadati</taxon>
        <taxon>Pseudomonadota</taxon>
        <taxon>Betaproteobacteria</taxon>
        <taxon>Burkholderiales</taxon>
        <taxon>Comamonadaceae</taxon>
        <taxon>Variovorax</taxon>
    </lineage>
</organism>
<comment type="caution">
    <text evidence="1">The sequence shown here is derived from an EMBL/GenBank/DDBJ whole genome shotgun (WGS) entry which is preliminary data.</text>
</comment>
<gene>
    <name evidence="1" type="ORF">J2W39_006472</name>
</gene>
<dbReference type="Proteomes" id="UP001224845">
    <property type="component" value="Unassembled WGS sequence"/>
</dbReference>
<proteinExistence type="predicted"/>
<sequence>MAACNHLMLEKLTGLAALKRMRERWARPQYDAIAFGRPARKARVALAAAHLRDVVALI</sequence>
<evidence type="ECO:0000313" key="1">
    <source>
        <dbReference type="EMBL" id="MDP9975184.1"/>
    </source>
</evidence>
<dbReference type="EMBL" id="JAUSRV010000024">
    <property type="protein sequence ID" value="MDP9975184.1"/>
    <property type="molecule type" value="Genomic_DNA"/>
</dbReference>